<dbReference type="GO" id="GO:0051539">
    <property type="term" value="F:4 iron, 4 sulfur cluster binding"/>
    <property type="evidence" value="ECO:0007669"/>
    <property type="project" value="UniProtKB-UniRule"/>
</dbReference>
<evidence type="ECO:0000313" key="6">
    <source>
        <dbReference type="EMBL" id="MBB5033255.1"/>
    </source>
</evidence>
<keyword evidence="3 5" id="KW-0408">Iron</keyword>
<keyword evidence="2 5" id="KW-0479">Metal-binding</keyword>
<keyword evidence="4 5" id="KW-0411">Iron-sulfur</keyword>
<dbReference type="GO" id="GO:0046872">
    <property type="term" value="F:metal ion binding"/>
    <property type="evidence" value="ECO:0007669"/>
    <property type="project" value="UniProtKB-KW"/>
</dbReference>
<keyword evidence="1 5" id="KW-0004">4Fe-4S</keyword>
<comment type="caution">
    <text evidence="6">The sequence shown here is derived from an EMBL/GenBank/DDBJ whole genome shotgun (WGS) entry which is preliminary data.</text>
</comment>
<sequence>MNIILAQHHGMCFGVRDALRATHAAAQRAPLTILGQLVHNPLVDSHLTALGAARGELDDLQSAATQQVAITAHGASDQHRQAWHDAGHTVIDTTCPLVKKAHHALAMLVAEGYQPVVIGQSQHVEVRGLIGDFPSAVVVLEEADLDRVPAHARLGIISQTTQPVDLALRLVEAIKRHHRSSEVRFIDTICHPTKQRQTAMDELLRDCDHIVVIGGRNSNNTRQLAQKAAAFGLPVLQIEHADELDPEWFRRARNVGVTAGTSTLDETVNAVMQRLRQIAAEMRSSPAHEFLRAMLQAA</sequence>
<feature type="binding site" evidence="5">
    <location>
        <position position="39"/>
    </location>
    <ligand>
        <name>dimethylallyl diphosphate</name>
        <dbReference type="ChEBI" id="CHEBI:57623"/>
    </ligand>
</feature>
<dbReference type="EC" id="1.17.7.4" evidence="5"/>
<evidence type="ECO:0000256" key="3">
    <source>
        <dbReference type="ARBA" id="ARBA00023004"/>
    </source>
</evidence>
<feature type="binding site" evidence="5">
    <location>
        <position position="123"/>
    </location>
    <ligand>
        <name>dimethylallyl diphosphate</name>
        <dbReference type="ChEBI" id="CHEBI:57623"/>
    </ligand>
</feature>
<evidence type="ECO:0000256" key="5">
    <source>
        <dbReference type="HAMAP-Rule" id="MF_00191"/>
    </source>
</evidence>
<feature type="binding site" evidence="5">
    <location>
        <position position="190"/>
    </location>
    <ligand>
        <name>[4Fe-4S] cluster</name>
        <dbReference type="ChEBI" id="CHEBI:49883"/>
    </ligand>
</feature>
<keyword evidence="5" id="KW-0414">Isoprene biosynthesis</keyword>
<dbReference type="AlphaFoldDB" id="A0A7W7YCC8"/>
<dbReference type="InterPro" id="IPR003451">
    <property type="entry name" value="LytB/IspH"/>
</dbReference>
<evidence type="ECO:0000256" key="2">
    <source>
        <dbReference type="ARBA" id="ARBA00022723"/>
    </source>
</evidence>
<dbReference type="Gene3D" id="3.40.1010.20">
    <property type="entry name" value="4-hydroxy-3-methylbut-2-enyl diphosphate reductase, catalytic domain"/>
    <property type="match status" value="2"/>
</dbReference>
<feature type="binding site" evidence="5">
    <location>
        <position position="220"/>
    </location>
    <ligand>
        <name>dimethylallyl diphosphate</name>
        <dbReference type="ChEBI" id="CHEBI:57623"/>
    </ligand>
</feature>
<dbReference type="GO" id="GO:0051745">
    <property type="term" value="F:4-hydroxy-3-methylbut-2-enyl diphosphate reductase activity"/>
    <property type="evidence" value="ECO:0007669"/>
    <property type="project" value="UniProtKB-UniRule"/>
</dbReference>
<evidence type="ECO:0000256" key="4">
    <source>
        <dbReference type="ARBA" id="ARBA00023014"/>
    </source>
</evidence>
<keyword evidence="5 6" id="KW-0560">Oxidoreductase</keyword>
<comment type="pathway">
    <text evidence="5">Isoprenoid biosynthesis; isopentenyl diphosphate biosynthesis via DXP pathway; isopentenyl diphosphate from 1-deoxy-D-xylulose 5-phosphate: step 6/6.</text>
</comment>
<dbReference type="HAMAP" id="MF_00191">
    <property type="entry name" value="IspH"/>
    <property type="match status" value="1"/>
</dbReference>
<feature type="binding site" evidence="5">
    <location>
        <position position="218"/>
    </location>
    <ligand>
        <name>isopentenyl diphosphate</name>
        <dbReference type="ChEBI" id="CHEBI:128769"/>
    </ligand>
</feature>
<comment type="cofactor">
    <cofactor evidence="5">
        <name>[4Fe-4S] cluster</name>
        <dbReference type="ChEBI" id="CHEBI:49883"/>
    </cofactor>
    <text evidence="5">Binds 1 [4Fe-4S] cluster per subunit.</text>
</comment>
<comment type="similarity">
    <text evidence="5">Belongs to the IspH family.</text>
</comment>
<protein>
    <recommendedName>
        <fullName evidence="5">4-hydroxy-3-methylbut-2-enyl diphosphate reductase</fullName>
        <shortName evidence="5">HMBPP reductase</shortName>
        <ecNumber evidence="5">1.17.7.4</ecNumber>
    </recommendedName>
</protein>
<dbReference type="EMBL" id="JACHIG010000005">
    <property type="protein sequence ID" value="MBB5033255.1"/>
    <property type="molecule type" value="Genomic_DNA"/>
</dbReference>
<dbReference type="GO" id="GO:0016114">
    <property type="term" value="P:terpenoid biosynthetic process"/>
    <property type="evidence" value="ECO:0007669"/>
    <property type="project" value="UniProtKB-UniRule"/>
</dbReference>
<feature type="binding site" evidence="5">
    <location>
        <position position="73"/>
    </location>
    <ligand>
        <name>isopentenyl diphosphate</name>
        <dbReference type="ChEBI" id="CHEBI:128769"/>
    </ligand>
</feature>
<keyword evidence="7" id="KW-1185">Reference proteome</keyword>
<proteinExistence type="inferred from homology"/>
<feature type="binding site" evidence="5">
    <location>
        <position position="262"/>
    </location>
    <ligand>
        <name>dimethylallyl diphosphate</name>
        <dbReference type="ChEBI" id="CHEBI:57623"/>
    </ligand>
</feature>
<dbReference type="RefSeq" id="WP_184340165.1">
    <property type="nucleotide sequence ID" value="NZ_JACHIG010000005.1"/>
</dbReference>
<dbReference type="Pfam" id="PF02401">
    <property type="entry name" value="LYTB"/>
    <property type="match status" value="1"/>
</dbReference>
<comment type="catalytic activity">
    <reaction evidence="5">
        <text>dimethylallyl diphosphate + 2 oxidized [2Fe-2S]-[ferredoxin] + H2O = (2E)-4-hydroxy-3-methylbut-2-enyl diphosphate + 2 reduced [2Fe-2S]-[ferredoxin] + 2 H(+)</text>
        <dbReference type="Rhea" id="RHEA:24825"/>
        <dbReference type="Rhea" id="RHEA-COMP:10000"/>
        <dbReference type="Rhea" id="RHEA-COMP:10001"/>
        <dbReference type="ChEBI" id="CHEBI:15377"/>
        <dbReference type="ChEBI" id="CHEBI:15378"/>
        <dbReference type="ChEBI" id="CHEBI:33737"/>
        <dbReference type="ChEBI" id="CHEBI:33738"/>
        <dbReference type="ChEBI" id="CHEBI:57623"/>
        <dbReference type="ChEBI" id="CHEBI:128753"/>
        <dbReference type="EC" id="1.17.7.4"/>
    </reaction>
</comment>
<dbReference type="Proteomes" id="UP000590740">
    <property type="component" value="Unassembled WGS sequence"/>
</dbReference>
<dbReference type="Gene3D" id="3.40.50.11270">
    <property type="match status" value="1"/>
</dbReference>
<feature type="binding site" evidence="5">
    <location>
        <position position="12"/>
    </location>
    <ligand>
        <name>[4Fe-4S] cluster</name>
        <dbReference type="ChEBI" id="CHEBI:49883"/>
    </ligand>
</feature>
<dbReference type="GO" id="GO:0019288">
    <property type="term" value="P:isopentenyl diphosphate biosynthetic process, methylerythritol 4-phosphate pathway"/>
    <property type="evidence" value="ECO:0007669"/>
    <property type="project" value="UniProtKB-UniRule"/>
</dbReference>
<evidence type="ECO:0000313" key="7">
    <source>
        <dbReference type="Proteomes" id="UP000590740"/>
    </source>
</evidence>
<feature type="active site" description="Proton donor" evidence="5">
    <location>
        <position position="125"/>
    </location>
</feature>
<feature type="binding site" evidence="5">
    <location>
        <position position="39"/>
    </location>
    <ligand>
        <name>isopentenyl diphosphate</name>
        <dbReference type="ChEBI" id="CHEBI:128769"/>
    </ligand>
</feature>
<dbReference type="UniPathway" id="UPA00056">
    <property type="reaction ID" value="UER00097"/>
</dbReference>
<feature type="binding site" evidence="5">
    <location>
        <position position="218"/>
    </location>
    <ligand>
        <name>(2E)-4-hydroxy-3-methylbut-2-enyl diphosphate</name>
        <dbReference type="ChEBI" id="CHEBI:128753"/>
    </ligand>
</feature>
<feature type="binding site" evidence="5">
    <location>
        <position position="262"/>
    </location>
    <ligand>
        <name>isopentenyl diphosphate</name>
        <dbReference type="ChEBI" id="CHEBI:128769"/>
    </ligand>
</feature>
<feature type="binding site" evidence="5">
    <location>
        <position position="39"/>
    </location>
    <ligand>
        <name>(2E)-4-hydroxy-3-methylbut-2-enyl diphosphate</name>
        <dbReference type="ChEBI" id="CHEBI:128753"/>
    </ligand>
</feature>
<dbReference type="PANTHER" id="PTHR30426:SF0">
    <property type="entry name" value="4-HYDROXY-3-METHYLBUT-2-ENYL DIPHOSPHATE REDUCTASE"/>
    <property type="match status" value="1"/>
</dbReference>
<feature type="binding site" evidence="5">
    <location>
        <position position="95"/>
    </location>
    <ligand>
        <name>[4Fe-4S] cluster</name>
        <dbReference type="ChEBI" id="CHEBI:49883"/>
    </ligand>
</feature>
<gene>
    <name evidence="5" type="primary">ispH</name>
    <name evidence="6" type="ORF">HNQ65_002838</name>
</gene>
<organism evidence="6 7">
    <name type="scientific">Prosthecobacter vanneervenii</name>
    <dbReference type="NCBI Taxonomy" id="48466"/>
    <lineage>
        <taxon>Bacteria</taxon>
        <taxon>Pseudomonadati</taxon>
        <taxon>Verrucomicrobiota</taxon>
        <taxon>Verrucomicrobiia</taxon>
        <taxon>Verrucomicrobiales</taxon>
        <taxon>Verrucomicrobiaceae</taxon>
        <taxon>Prosthecobacter</taxon>
    </lineage>
</organism>
<dbReference type="NCBIfam" id="TIGR00216">
    <property type="entry name" value="ispH_lytB"/>
    <property type="match status" value="1"/>
</dbReference>
<dbReference type="PANTHER" id="PTHR30426">
    <property type="entry name" value="4-HYDROXY-3-METHYLBUT-2-ENYL DIPHOSPHATE REDUCTASE"/>
    <property type="match status" value="1"/>
</dbReference>
<dbReference type="UniPathway" id="UPA00059">
    <property type="reaction ID" value="UER00105"/>
</dbReference>
<feature type="binding site" evidence="5">
    <location>
        <position position="220"/>
    </location>
    <ligand>
        <name>(2E)-4-hydroxy-3-methylbut-2-enyl diphosphate</name>
        <dbReference type="ChEBI" id="CHEBI:128753"/>
    </ligand>
</feature>
<feature type="binding site" evidence="5">
    <location>
        <position position="218"/>
    </location>
    <ligand>
        <name>dimethylallyl diphosphate</name>
        <dbReference type="ChEBI" id="CHEBI:57623"/>
    </ligand>
</feature>
<feature type="binding site" evidence="5">
    <location>
        <position position="262"/>
    </location>
    <ligand>
        <name>(2E)-4-hydroxy-3-methylbut-2-enyl diphosphate</name>
        <dbReference type="ChEBI" id="CHEBI:128753"/>
    </ligand>
</feature>
<dbReference type="CDD" id="cd13944">
    <property type="entry name" value="lytB_ispH"/>
    <property type="match status" value="1"/>
</dbReference>
<comment type="pathway">
    <text evidence="5">Isoprenoid biosynthesis; dimethylallyl diphosphate biosynthesis; dimethylallyl diphosphate from (2E)-4-hydroxy-3-methylbutenyl diphosphate: step 1/1.</text>
</comment>
<feature type="binding site" evidence="5">
    <location>
        <position position="73"/>
    </location>
    <ligand>
        <name>(2E)-4-hydroxy-3-methylbut-2-enyl diphosphate</name>
        <dbReference type="ChEBI" id="CHEBI:128753"/>
    </ligand>
</feature>
<accession>A0A7W7YCC8</accession>
<feature type="binding site" evidence="5">
    <location>
        <position position="220"/>
    </location>
    <ligand>
        <name>isopentenyl diphosphate</name>
        <dbReference type="ChEBI" id="CHEBI:128769"/>
    </ligand>
</feature>
<comment type="caution">
    <text evidence="5">Lacks conserved residue(s) required for the propagation of feature annotation.</text>
</comment>
<feature type="binding site" evidence="5">
    <location>
        <position position="123"/>
    </location>
    <ligand>
        <name>isopentenyl diphosphate</name>
        <dbReference type="ChEBI" id="CHEBI:128769"/>
    </ligand>
</feature>
<comment type="function">
    <text evidence="5">Catalyzes the conversion of 1-hydroxy-2-methyl-2-(E)-butenyl 4-diphosphate (HMBPP) into a mixture of isopentenyl diphosphate (IPP) and dimethylallyl diphosphate (DMAPP). Acts in the terminal step of the DOXP/MEP pathway for isoprenoid precursor biosynthesis.</text>
</comment>
<comment type="catalytic activity">
    <reaction evidence="5">
        <text>isopentenyl diphosphate + 2 oxidized [2Fe-2S]-[ferredoxin] + H2O = (2E)-4-hydroxy-3-methylbut-2-enyl diphosphate + 2 reduced [2Fe-2S]-[ferredoxin] + 2 H(+)</text>
        <dbReference type="Rhea" id="RHEA:24488"/>
        <dbReference type="Rhea" id="RHEA-COMP:10000"/>
        <dbReference type="Rhea" id="RHEA-COMP:10001"/>
        <dbReference type="ChEBI" id="CHEBI:15377"/>
        <dbReference type="ChEBI" id="CHEBI:15378"/>
        <dbReference type="ChEBI" id="CHEBI:33737"/>
        <dbReference type="ChEBI" id="CHEBI:33738"/>
        <dbReference type="ChEBI" id="CHEBI:128753"/>
        <dbReference type="ChEBI" id="CHEBI:128769"/>
        <dbReference type="EC" id="1.17.7.4"/>
    </reaction>
</comment>
<feature type="binding site" evidence="5">
    <location>
        <position position="73"/>
    </location>
    <ligand>
        <name>dimethylallyl diphosphate</name>
        <dbReference type="ChEBI" id="CHEBI:57623"/>
    </ligand>
</feature>
<reference evidence="6 7" key="1">
    <citation type="submission" date="2020-08" db="EMBL/GenBank/DDBJ databases">
        <title>Genomic Encyclopedia of Type Strains, Phase IV (KMG-IV): sequencing the most valuable type-strain genomes for metagenomic binning, comparative biology and taxonomic classification.</title>
        <authorList>
            <person name="Goeker M."/>
        </authorList>
    </citation>
    <scope>NUCLEOTIDE SEQUENCE [LARGE SCALE GENOMIC DNA]</scope>
    <source>
        <strain evidence="6 7">DSM 12252</strain>
    </source>
</reference>
<feature type="binding site" evidence="5">
    <location>
        <position position="123"/>
    </location>
    <ligand>
        <name>(2E)-4-hydroxy-3-methylbut-2-enyl diphosphate</name>
        <dbReference type="ChEBI" id="CHEBI:128753"/>
    </ligand>
</feature>
<feature type="binding site" evidence="5">
    <location>
        <position position="160"/>
    </location>
    <ligand>
        <name>(2E)-4-hydroxy-3-methylbut-2-enyl diphosphate</name>
        <dbReference type="ChEBI" id="CHEBI:128753"/>
    </ligand>
</feature>
<dbReference type="GO" id="GO:0050992">
    <property type="term" value="P:dimethylallyl diphosphate biosynthetic process"/>
    <property type="evidence" value="ECO:0007669"/>
    <property type="project" value="UniProtKB-UniRule"/>
</dbReference>
<name>A0A7W7YCC8_9BACT</name>
<evidence type="ECO:0000256" key="1">
    <source>
        <dbReference type="ARBA" id="ARBA00022485"/>
    </source>
</evidence>